<keyword evidence="1" id="KW-1133">Transmembrane helix</keyword>
<dbReference type="OrthoDB" id="1738593at2"/>
<keyword evidence="3" id="KW-1185">Reference proteome</keyword>
<evidence type="ECO:0000313" key="3">
    <source>
        <dbReference type="Proteomes" id="UP000249890"/>
    </source>
</evidence>
<feature type="transmembrane region" description="Helical" evidence="1">
    <location>
        <begin position="51"/>
        <end position="75"/>
    </location>
</feature>
<evidence type="ECO:0000313" key="2">
    <source>
        <dbReference type="EMBL" id="ASA22482.1"/>
    </source>
</evidence>
<gene>
    <name evidence="2" type="ORF">B9T62_17855</name>
</gene>
<dbReference type="AlphaFoldDB" id="A0A2Z2KMQ0"/>
<evidence type="ECO:0000256" key="1">
    <source>
        <dbReference type="SAM" id="Phobius"/>
    </source>
</evidence>
<proteinExistence type="predicted"/>
<feature type="transmembrane region" description="Helical" evidence="1">
    <location>
        <begin position="186"/>
        <end position="204"/>
    </location>
</feature>
<organism evidence="2 3">
    <name type="scientific">Paenibacillus donghaensis</name>
    <dbReference type="NCBI Taxonomy" id="414771"/>
    <lineage>
        <taxon>Bacteria</taxon>
        <taxon>Bacillati</taxon>
        <taxon>Bacillota</taxon>
        <taxon>Bacilli</taxon>
        <taxon>Bacillales</taxon>
        <taxon>Paenibacillaceae</taxon>
        <taxon>Paenibacillus</taxon>
    </lineage>
</organism>
<feature type="transmembrane region" description="Helical" evidence="1">
    <location>
        <begin position="96"/>
        <end position="124"/>
    </location>
</feature>
<feature type="transmembrane region" description="Helical" evidence="1">
    <location>
        <begin position="236"/>
        <end position="259"/>
    </location>
</feature>
<sequence length="265" mass="28151">MINLIRADLFKLRRTLTVKILLGIGTASALTMAIIAYLIPQGKLSESMTGIGFMFSDINVISILGAVLASVLICGDLEHKTIHDAIASGRNRSGIIIGKAIVLSGVLALILLPYALLTAIALVAGLEFSMGSVALGFLHVLTTETAAGFAAADTGKLLAVMLTLMIVYIAQLSITIPLAFMLKKPVLIIAIYYGFSILSGQLSGMGDSSQLMYRIYTCTPFAASYTLVNLDTAPGYLFQSILVSLGFMILMIAAAYGAFRRSELK</sequence>
<dbReference type="Proteomes" id="UP000249890">
    <property type="component" value="Chromosome"/>
</dbReference>
<feature type="transmembrane region" description="Helical" evidence="1">
    <location>
        <begin position="20"/>
        <end position="39"/>
    </location>
</feature>
<dbReference type="KEGG" id="pdh:B9T62_17855"/>
<reference evidence="2 3" key="1">
    <citation type="submission" date="2017-06" db="EMBL/GenBank/DDBJ databases">
        <title>Complete genome sequence of Paenibacillus donghaensis KCTC 13049T isolated from East Sea sediment, South Korea.</title>
        <authorList>
            <person name="Jung B.K."/>
            <person name="Hong S.-J."/>
            <person name="Shin J.-H."/>
        </authorList>
    </citation>
    <scope>NUCLEOTIDE SEQUENCE [LARGE SCALE GENOMIC DNA]</scope>
    <source>
        <strain evidence="2 3">KCTC 13049</strain>
    </source>
</reference>
<feature type="transmembrane region" description="Helical" evidence="1">
    <location>
        <begin position="157"/>
        <end position="180"/>
    </location>
</feature>
<accession>A0A2Z2KMQ0</accession>
<dbReference type="RefSeq" id="WP_087916480.1">
    <property type="nucleotide sequence ID" value="NZ_CP021780.1"/>
</dbReference>
<protein>
    <submittedName>
        <fullName evidence="2">ABC transporter permease</fullName>
    </submittedName>
</protein>
<keyword evidence="1" id="KW-0472">Membrane</keyword>
<dbReference type="EMBL" id="CP021780">
    <property type="protein sequence ID" value="ASA22482.1"/>
    <property type="molecule type" value="Genomic_DNA"/>
</dbReference>
<name>A0A2Z2KMQ0_9BACL</name>
<keyword evidence="1" id="KW-0812">Transmembrane</keyword>